<feature type="region of interest" description="Disordered" evidence="1">
    <location>
        <begin position="34"/>
        <end position="137"/>
    </location>
</feature>
<feature type="chain" id="PRO_5008035197" description="Cell wall-binding protein" evidence="2">
    <location>
        <begin position="25"/>
        <end position="252"/>
    </location>
</feature>
<dbReference type="PROSITE" id="PS51257">
    <property type="entry name" value="PROKAR_LIPOPROTEIN"/>
    <property type="match status" value="1"/>
</dbReference>
<feature type="compositionally biased region" description="Polar residues" evidence="1">
    <location>
        <begin position="34"/>
        <end position="43"/>
    </location>
</feature>
<feature type="compositionally biased region" description="Polar residues" evidence="1">
    <location>
        <begin position="62"/>
        <end position="75"/>
    </location>
</feature>
<proteinExistence type="predicted"/>
<organism evidence="3 4">
    <name type="scientific">Blautia obeum</name>
    <dbReference type="NCBI Taxonomy" id="40520"/>
    <lineage>
        <taxon>Bacteria</taxon>
        <taxon>Bacillati</taxon>
        <taxon>Bacillota</taxon>
        <taxon>Clostridia</taxon>
        <taxon>Lachnospirales</taxon>
        <taxon>Lachnospiraceae</taxon>
        <taxon>Blautia</taxon>
    </lineage>
</organism>
<reference evidence="3 4" key="1">
    <citation type="submission" date="2015-09" db="EMBL/GenBank/DDBJ databases">
        <authorList>
            <consortium name="Pathogen Informatics"/>
        </authorList>
    </citation>
    <scope>NUCLEOTIDE SEQUENCE [LARGE SCALE GENOMIC DNA]</scope>
    <source>
        <strain evidence="3 4">2789STDY5834957</strain>
    </source>
</reference>
<feature type="compositionally biased region" description="Polar residues" evidence="1">
    <location>
        <begin position="82"/>
        <end position="94"/>
    </location>
</feature>
<feature type="signal peptide" evidence="2">
    <location>
        <begin position="1"/>
        <end position="24"/>
    </location>
</feature>
<dbReference type="EMBL" id="CZBP01000025">
    <property type="protein sequence ID" value="CUQ27533.1"/>
    <property type="molecule type" value="Genomic_DNA"/>
</dbReference>
<protein>
    <recommendedName>
        <fullName evidence="5">Cell wall-binding protein</fullName>
    </recommendedName>
</protein>
<dbReference type="Proteomes" id="UP000095762">
    <property type="component" value="Unassembled WGS sequence"/>
</dbReference>
<dbReference type="AlphaFoldDB" id="A0A174UYH8"/>
<evidence type="ECO:0000256" key="2">
    <source>
        <dbReference type="SAM" id="SignalP"/>
    </source>
</evidence>
<accession>A0A174UYH8</accession>
<evidence type="ECO:0000313" key="4">
    <source>
        <dbReference type="Proteomes" id="UP000095762"/>
    </source>
</evidence>
<evidence type="ECO:0008006" key="5">
    <source>
        <dbReference type="Google" id="ProtNLM"/>
    </source>
</evidence>
<dbReference type="RefSeq" id="WP_055060194.1">
    <property type="nucleotide sequence ID" value="NZ_CZBP01000025.1"/>
</dbReference>
<feature type="compositionally biased region" description="Basic and acidic residues" evidence="1">
    <location>
        <begin position="44"/>
        <end position="60"/>
    </location>
</feature>
<evidence type="ECO:0000313" key="3">
    <source>
        <dbReference type="EMBL" id="CUQ27533.1"/>
    </source>
</evidence>
<gene>
    <name evidence="3" type="ORF">ERS852569_02813</name>
</gene>
<evidence type="ECO:0000256" key="1">
    <source>
        <dbReference type="SAM" id="MobiDB-lite"/>
    </source>
</evidence>
<sequence length="252" mass="27198">MKQKKIVIIMAGILAAAAAMTGCAEQNKTATQVDYTQNAQGKSEQTKQKTAEKSQPDKKQVNKSTSGGKENSNQTADKKTKVSASSNNAGDVQNSGNGTDSTEGTDTDDSQTTGVDTSASEDNGSTGNGGTQSDQRADQAMIYDSEGNGRLISEADDGNWYDSDGNYYGSWEDIEDAMVNENGVTDQDGNKYYWTAPHDASEEVTDPYDLYSWDPGTNSYIPFQAAESDCSPIGRGNGWYYYDEDSGEYVPW</sequence>
<name>A0A174UYH8_9FIRM</name>
<keyword evidence="2" id="KW-0732">Signal</keyword>